<dbReference type="InterPro" id="IPR016155">
    <property type="entry name" value="Mopterin_synth/thiamin_S_b"/>
</dbReference>
<dbReference type="RefSeq" id="WP_099437863.1">
    <property type="nucleotide sequence ID" value="NZ_CP024091.1"/>
</dbReference>
<reference evidence="1 2" key="1">
    <citation type="submission" date="2017-10" db="EMBL/GenBank/DDBJ databases">
        <title>Whole genome of Pedobacter ginsengisoli T01R-27 isolated from tomato rhizosphere.</title>
        <authorList>
            <person name="Weon H.-Y."/>
            <person name="Lee S.A."/>
            <person name="Sang M.K."/>
            <person name="Song J."/>
        </authorList>
    </citation>
    <scope>NUCLEOTIDE SEQUENCE [LARGE SCALE GENOMIC DNA]</scope>
    <source>
        <strain evidence="1 2">T01R-27</strain>
    </source>
</reference>
<dbReference type="EMBL" id="CP024091">
    <property type="protein sequence ID" value="ATP55921.1"/>
    <property type="molecule type" value="Genomic_DNA"/>
</dbReference>
<proteinExistence type="predicted"/>
<gene>
    <name evidence="1" type="ORF">CPT03_05300</name>
</gene>
<evidence type="ECO:0000313" key="1">
    <source>
        <dbReference type="EMBL" id="ATP55921.1"/>
    </source>
</evidence>
<accession>A0A2D1U2T9</accession>
<dbReference type="SUPFAM" id="SSF54285">
    <property type="entry name" value="MoaD/ThiS"/>
    <property type="match status" value="1"/>
</dbReference>
<dbReference type="InterPro" id="IPR003749">
    <property type="entry name" value="ThiS/MoaD-like"/>
</dbReference>
<dbReference type="OrthoDB" id="894155at2"/>
<dbReference type="InterPro" id="IPR012675">
    <property type="entry name" value="Beta-grasp_dom_sf"/>
</dbReference>
<evidence type="ECO:0000313" key="2">
    <source>
        <dbReference type="Proteomes" id="UP000223749"/>
    </source>
</evidence>
<sequence>MRIEVFAILKEYFSKEFEINERLKTIEELRAHLTIINPASSKILKICRFAVHDEFVADHYELTGTDNIVIIPPSSGG</sequence>
<dbReference type="CDD" id="cd00754">
    <property type="entry name" value="Ubl_MoaD"/>
    <property type="match status" value="1"/>
</dbReference>
<dbReference type="AlphaFoldDB" id="A0A2D1U2T9"/>
<dbReference type="Proteomes" id="UP000223749">
    <property type="component" value="Chromosome"/>
</dbReference>
<name>A0A2D1U2T9_9SPHI</name>
<dbReference type="Gene3D" id="3.10.20.30">
    <property type="match status" value="1"/>
</dbReference>
<keyword evidence="2" id="KW-1185">Reference proteome</keyword>
<organism evidence="1 2">
    <name type="scientific">Pedobacter ginsengisoli</name>
    <dbReference type="NCBI Taxonomy" id="363852"/>
    <lineage>
        <taxon>Bacteria</taxon>
        <taxon>Pseudomonadati</taxon>
        <taxon>Bacteroidota</taxon>
        <taxon>Sphingobacteriia</taxon>
        <taxon>Sphingobacteriales</taxon>
        <taxon>Sphingobacteriaceae</taxon>
        <taxon>Pedobacter</taxon>
    </lineage>
</organism>
<protein>
    <submittedName>
        <fullName evidence="1">Molybdopterin synthase sulfur carrier subunit</fullName>
    </submittedName>
</protein>
<dbReference type="Pfam" id="PF02597">
    <property type="entry name" value="ThiS"/>
    <property type="match status" value="1"/>
</dbReference>
<dbReference type="KEGG" id="pgs:CPT03_05300"/>